<evidence type="ECO:0000259" key="1">
    <source>
        <dbReference type="Pfam" id="PF00082"/>
    </source>
</evidence>
<feature type="domain" description="Peptidase S8/S53" evidence="1">
    <location>
        <begin position="267"/>
        <end position="591"/>
    </location>
</feature>
<gene>
    <name evidence="2" type="ORF">NO2_0710</name>
</gene>
<comment type="caution">
    <text evidence="2">The sequence shown here is derived from an EMBL/GenBank/DDBJ whole genome shotgun (WGS) entry which is preliminary data.</text>
</comment>
<dbReference type="SUPFAM" id="SSF52743">
    <property type="entry name" value="Subtilisin-like"/>
    <property type="match status" value="1"/>
</dbReference>
<reference evidence="2 3" key="1">
    <citation type="journal article" date="2019" name="ISME J.">
        <title>Genome analyses of uncultured TG2/ZB3 bacteria in 'Margulisbacteria' specifically attached to ectosymbiotic spirochetes of protists in the termite gut.</title>
        <authorList>
            <person name="Utami Y.D."/>
            <person name="Kuwahara H."/>
            <person name="Igai K."/>
            <person name="Murakami T."/>
            <person name="Sugaya K."/>
            <person name="Morikawa T."/>
            <person name="Nagura Y."/>
            <person name="Yuki M."/>
            <person name="Deevong P."/>
            <person name="Inoue T."/>
            <person name="Kihara K."/>
            <person name="Lo N."/>
            <person name="Yamada A."/>
            <person name="Ohkuma M."/>
            <person name="Hongoh Y."/>
        </authorList>
    </citation>
    <scope>NUCLEOTIDE SEQUENCE [LARGE SCALE GENOMIC DNA]</scope>
    <source>
        <strain evidence="2">NkOx7-02</strain>
    </source>
</reference>
<evidence type="ECO:0000313" key="3">
    <source>
        <dbReference type="Proteomes" id="UP000275925"/>
    </source>
</evidence>
<evidence type="ECO:0000313" key="2">
    <source>
        <dbReference type="EMBL" id="GBR76102.1"/>
    </source>
</evidence>
<dbReference type="InterPro" id="IPR036852">
    <property type="entry name" value="Peptidase_S8/S53_dom_sf"/>
</dbReference>
<dbReference type="InterPro" id="IPR000209">
    <property type="entry name" value="Peptidase_S8/S53_dom"/>
</dbReference>
<dbReference type="Gene3D" id="3.40.50.200">
    <property type="entry name" value="Peptidase S8/S53 domain"/>
    <property type="match status" value="1"/>
</dbReference>
<dbReference type="GO" id="GO:0006508">
    <property type="term" value="P:proteolysis"/>
    <property type="evidence" value="ECO:0007669"/>
    <property type="project" value="InterPro"/>
</dbReference>
<accession>A0A388TG95</accession>
<dbReference type="GO" id="GO:0004252">
    <property type="term" value="F:serine-type endopeptidase activity"/>
    <property type="evidence" value="ECO:0007669"/>
    <property type="project" value="InterPro"/>
</dbReference>
<proteinExistence type="predicted"/>
<protein>
    <recommendedName>
        <fullName evidence="1">Peptidase S8/S53 domain-containing protein</fullName>
    </recommendedName>
</protein>
<keyword evidence="3" id="KW-1185">Reference proteome</keyword>
<dbReference type="CDD" id="cd04847">
    <property type="entry name" value="Peptidases_S8_Subtilisin_like_2"/>
    <property type="match status" value="1"/>
</dbReference>
<dbReference type="InterPro" id="IPR034074">
    <property type="entry name" value="Y4bN_pept_dom"/>
</dbReference>
<sequence>MSANKLRHLELSMGHINATQFSLKQGGGSRLNIPHRLNRKTHAQKLRHQLEEIRNTHDNDSVFAIKFSGQANMDFLFEELDKSAYKMELLSIKKVDGVISANVRVDSTITFDKLSSALQNYVNPKPRNGKEVQNPLPYIASIERIERVSIDSFFTDDISLLPMDNNPHWWEVWLTNKTKLSVRDLFIKTAIHEGLSVNRKPISFYDRTIFLCEATKEKLSAFVQKCNVIAEIRIAKKAKTAIVNSTYAEQESLMDSLLKKTTYPHNNNTRIVVLDGNYIVRHPLLSNALIRNQQADYRFSLDNQDEHATEIGGLALFGNIAVARQYETIVLRHKIEGVQVLDGILDFPELYGRITESAVQITNDNTNSAYIMPVSETFGDKHKGKPSSWSACMDRITFERQKLFAASVGNVNGIIKSNNYEQEQRNSCIESPAQAWNILSVGSYTQLCDANLGGIQGVIPYANAGDISPHSRTSCLFESQWPIKPEVLFEGGNKIVAANGEVMTHDAFDLVSCAKDFRTKLFTNIYGTSASVGLAGQFIGELMAEYPAFWPETIRGLIVHSATWTESMVAKRPNPYTKKDIMNLSRIFGHGVPDLEKAKYSASNALTLIAQKDFQVFAFKLDENDVPTKEKTSQILIFPLPWPIDVLQGELHDKLIKLKITLSYFIKPNPSERGYSTKYAYQSHNLRFDIQRPTETKEDFERRINNAIDIEENENNENSKVRLIHQDNLNWFYGAKSNSRTKGSIHKDVLEITGAQLATMQNIAIYSVAGWWKHRKTISADDTRTRFSLIIDIDAGDIDIDLYTQIQTLIPNLITI</sequence>
<name>A0A388TG95_9BACT</name>
<dbReference type="EMBL" id="BGZO01000015">
    <property type="protein sequence ID" value="GBR76102.1"/>
    <property type="molecule type" value="Genomic_DNA"/>
</dbReference>
<dbReference type="Pfam" id="PF00082">
    <property type="entry name" value="Peptidase_S8"/>
    <property type="match status" value="1"/>
</dbReference>
<organism evidence="2 3">
    <name type="scientific">Candidatus Termititenax persephonae</name>
    <dbReference type="NCBI Taxonomy" id="2218525"/>
    <lineage>
        <taxon>Bacteria</taxon>
        <taxon>Bacillati</taxon>
        <taxon>Candidatus Margulisiibacteriota</taxon>
        <taxon>Candidatus Termititenacia</taxon>
        <taxon>Candidatus Termititenacales</taxon>
        <taxon>Candidatus Termititenacaceae</taxon>
        <taxon>Candidatus Termititenax</taxon>
    </lineage>
</organism>
<dbReference type="AlphaFoldDB" id="A0A388TG95"/>
<dbReference type="Proteomes" id="UP000275925">
    <property type="component" value="Unassembled WGS sequence"/>
</dbReference>